<dbReference type="InterPro" id="IPR011990">
    <property type="entry name" value="TPR-like_helical_dom_sf"/>
</dbReference>
<name>X0V4Z0_9ZZZZ</name>
<evidence type="ECO:0000313" key="1">
    <source>
        <dbReference type="EMBL" id="GAF95715.1"/>
    </source>
</evidence>
<gene>
    <name evidence="1" type="ORF">S01H1_23217</name>
</gene>
<dbReference type="Pfam" id="PF14559">
    <property type="entry name" value="TPR_19"/>
    <property type="match status" value="1"/>
</dbReference>
<reference evidence="1" key="1">
    <citation type="journal article" date="2014" name="Front. Microbiol.">
        <title>High frequency of phylogenetically diverse reductive dehalogenase-homologous genes in deep subseafloor sedimentary metagenomes.</title>
        <authorList>
            <person name="Kawai M."/>
            <person name="Futagami T."/>
            <person name="Toyoda A."/>
            <person name="Takaki Y."/>
            <person name="Nishi S."/>
            <person name="Hori S."/>
            <person name="Arai W."/>
            <person name="Tsubouchi T."/>
            <person name="Morono Y."/>
            <person name="Uchiyama I."/>
            <person name="Ito T."/>
            <person name="Fujiyama A."/>
            <person name="Inagaki F."/>
            <person name="Takami H."/>
        </authorList>
    </citation>
    <scope>NUCLEOTIDE SEQUENCE</scope>
    <source>
        <strain evidence="1">Expedition CK06-06</strain>
    </source>
</reference>
<proteinExistence type="predicted"/>
<dbReference type="AlphaFoldDB" id="X0V4Z0"/>
<protein>
    <submittedName>
        <fullName evidence="1">Uncharacterized protein</fullName>
    </submittedName>
</protein>
<accession>X0V4Z0</accession>
<sequence>AIEVFRKIVELDPTNPLPHLRLAEALSRVKDTEGAVFEFKTAASQLAGIGRRDDALKVLERLLHHKPDSEQARICAELYLSRGQPQDGMQALSKLQICFQANPRDFDTLSLLARAFNAIGQGAKAIEVQKEMARVARDAGKQDLFREIVERLLRVAP</sequence>
<organism evidence="1">
    <name type="scientific">marine sediment metagenome</name>
    <dbReference type="NCBI Taxonomy" id="412755"/>
    <lineage>
        <taxon>unclassified sequences</taxon>
        <taxon>metagenomes</taxon>
        <taxon>ecological metagenomes</taxon>
    </lineage>
</organism>
<feature type="non-terminal residue" evidence="1">
    <location>
        <position position="157"/>
    </location>
</feature>
<dbReference type="SUPFAM" id="SSF48452">
    <property type="entry name" value="TPR-like"/>
    <property type="match status" value="1"/>
</dbReference>
<dbReference type="Gene3D" id="1.25.40.10">
    <property type="entry name" value="Tetratricopeptide repeat domain"/>
    <property type="match status" value="1"/>
</dbReference>
<dbReference type="EMBL" id="BARS01013325">
    <property type="protein sequence ID" value="GAF95715.1"/>
    <property type="molecule type" value="Genomic_DNA"/>
</dbReference>
<comment type="caution">
    <text evidence="1">The sequence shown here is derived from an EMBL/GenBank/DDBJ whole genome shotgun (WGS) entry which is preliminary data.</text>
</comment>
<feature type="non-terminal residue" evidence="1">
    <location>
        <position position="1"/>
    </location>
</feature>